<dbReference type="Proteomes" id="UP001157974">
    <property type="component" value="Unassembled WGS sequence"/>
</dbReference>
<dbReference type="GO" id="GO:0005737">
    <property type="term" value="C:cytoplasm"/>
    <property type="evidence" value="ECO:0007669"/>
    <property type="project" value="UniProtKB-ARBA"/>
</dbReference>
<evidence type="ECO:0000259" key="6">
    <source>
        <dbReference type="Pfam" id="PF16320"/>
    </source>
</evidence>
<dbReference type="GO" id="GO:1990904">
    <property type="term" value="C:ribonucleoprotein complex"/>
    <property type="evidence" value="ECO:0007669"/>
    <property type="project" value="UniProtKB-KW"/>
</dbReference>
<proteinExistence type="inferred from homology"/>
<dbReference type="InterPro" id="IPR036235">
    <property type="entry name" value="Ribosomal_bL12_oligo_N_sf"/>
</dbReference>
<dbReference type="AlphaFoldDB" id="A0AAV8UQZ7"/>
<reference evidence="7 8" key="1">
    <citation type="journal article" date="2023" name="Nat. Commun.">
        <title>Origin of minicircular mitochondrial genomes in red algae.</title>
        <authorList>
            <person name="Lee Y."/>
            <person name="Cho C.H."/>
            <person name="Lee Y.M."/>
            <person name="Park S.I."/>
            <person name="Yang J.H."/>
            <person name="West J.A."/>
            <person name="Bhattacharya D."/>
            <person name="Yoon H.S."/>
        </authorList>
    </citation>
    <scope>NUCLEOTIDE SEQUENCE [LARGE SCALE GENOMIC DNA]</scope>
    <source>
        <strain evidence="7 8">CCMP1338</strain>
        <tissue evidence="7">Whole cell</tissue>
    </source>
</reference>
<keyword evidence="8" id="KW-1185">Reference proteome</keyword>
<dbReference type="HAMAP" id="MF_00368">
    <property type="entry name" value="Ribosomal_bL12"/>
    <property type="match status" value="1"/>
</dbReference>
<evidence type="ECO:0000259" key="5">
    <source>
        <dbReference type="Pfam" id="PF00542"/>
    </source>
</evidence>
<evidence type="ECO:0000313" key="8">
    <source>
        <dbReference type="Proteomes" id="UP001157974"/>
    </source>
</evidence>
<dbReference type="Gene3D" id="3.30.1390.10">
    <property type="match status" value="1"/>
</dbReference>
<dbReference type="Pfam" id="PF00542">
    <property type="entry name" value="Ribosomal_L12"/>
    <property type="match status" value="1"/>
</dbReference>
<dbReference type="CDD" id="cd00387">
    <property type="entry name" value="Ribosomal_L7_L12"/>
    <property type="match status" value="1"/>
</dbReference>
<comment type="similarity">
    <text evidence="1">Belongs to the bacterial ribosomal protein bL12 family.</text>
</comment>
<sequence length="192" mass="20472">MLVARVVSRPLRRYAAGEQLRLAGCGVYRGFHSGLVLRNSEAVASDEESLEKPTEKIGKLLDDILALNMLEVRELTTHLKDKLGVGDIPMGMPMTAQPAAAAAAAPAADGEAAAEEPKVEEKSVFIVKLAAFDQAKKIALIKEVRAVTGLGLKEAKALVDEAPNVVREGVPKEEAHELKAKLEELGGTVDLE</sequence>
<dbReference type="NCBIfam" id="TIGR00855">
    <property type="entry name" value="L12"/>
    <property type="match status" value="1"/>
</dbReference>
<dbReference type="GO" id="GO:0003735">
    <property type="term" value="F:structural constituent of ribosome"/>
    <property type="evidence" value="ECO:0007669"/>
    <property type="project" value="InterPro"/>
</dbReference>
<dbReference type="PANTHER" id="PTHR45987:SF4">
    <property type="entry name" value="LARGE RIBOSOMAL SUBUNIT PROTEIN BL12M"/>
    <property type="match status" value="1"/>
</dbReference>
<dbReference type="SUPFAM" id="SSF48300">
    <property type="entry name" value="Ribosomal protein L7/12, oligomerisation (N-terminal) domain"/>
    <property type="match status" value="1"/>
</dbReference>
<dbReference type="PANTHER" id="PTHR45987">
    <property type="entry name" value="39S RIBOSOMAL PROTEIN L12"/>
    <property type="match status" value="1"/>
</dbReference>
<dbReference type="InterPro" id="IPR008932">
    <property type="entry name" value="Ribosomal_bL12_oligo"/>
</dbReference>
<dbReference type="Pfam" id="PF16320">
    <property type="entry name" value="Ribosomal_L12_N"/>
    <property type="match status" value="1"/>
</dbReference>
<evidence type="ECO:0000256" key="1">
    <source>
        <dbReference type="ARBA" id="ARBA00007197"/>
    </source>
</evidence>
<organism evidence="7 8">
    <name type="scientific">Rhodosorus marinus</name>
    <dbReference type="NCBI Taxonomy" id="101924"/>
    <lineage>
        <taxon>Eukaryota</taxon>
        <taxon>Rhodophyta</taxon>
        <taxon>Stylonematophyceae</taxon>
        <taxon>Stylonematales</taxon>
        <taxon>Stylonemataceae</taxon>
        <taxon>Rhodosorus</taxon>
    </lineage>
</organism>
<feature type="domain" description="Large ribosomal subunit protein bL12 oligomerization" evidence="6">
    <location>
        <begin position="56"/>
        <end position="104"/>
    </location>
</feature>
<gene>
    <name evidence="7" type="ORF">NDN08_001477</name>
</gene>
<evidence type="ECO:0000256" key="2">
    <source>
        <dbReference type="ARBA" id="ARBA00022980"/>
    </source>
</evidence>
<dbReference type="EMBL" id="JAMWBK010000005">
    <property type="protein sequence ID" value="KAJ8904965.1"/>
    <property type="molecule type" value="Genomic_DNA"/>
</dbReference>
<feature type="domain" description="Large ribosomal subunit protein bL12 C-terminal" evidence="5">
    <location>
        <begin position="125"/>
        <end position="192"/>
    </location>
</feature>
<name>A0AAV8UQZ7_9RHOD</name>
<dbReference type="GO" id="GO:0003729">
    <property type="term" value="F:mRNA binding"/>
    <property type="evidence" value="ECO:0007669"/>
    <property type="project" value="TreeGrafter"/>
</dbReference>
<evidence type="ECO:0000256" key="3">
    <source>
        <dbReference type="ARBA" id="ARBA00023274"/>
    </source>
</evidence>
<dbReference type="FunFam" id="3.30.1390.10:FF:000001">
    <property type="entry name" value="50S ribosomal protein L7/L12"/>
    <property type="match status" value="1"/>
</dbReference>
<dbReference type="GO" id="GO:0006412">
    <property type="term" value="P:translation"/>
    <property type="evidence" value="ECO:0007669"/>
    <property type="project" value="InterPro"/>
</dbReference>
<dbReference type="InterPro" id="IPR014719">
    <property type="entry name" value="Ribosomal_bL12_C/ClpS-like"/>
</dbReference>
<dbReference type="SUPFAM" id="SSF54736">
    <property type="entry name" value="ClpS-like"/>
    <property type="match status" value="1"/>
</dbReference>
<dbReference type="InterPro" id="IPR000206">
    <property type="entry name" value="Ribosomal_bL12"/>
</dbReference>
<dbReference type="GO" id="GO:0005840">
    <property type="term" value="C:ribosome"/>
    <property type="evidence" value="ECO:0007669"/>
    <property type="project" value="UniProtKB-KW"/>
</dbReference>
<dbReference type="InterPro" id="IPR013823">
    <property type="entry name" value="Ribosomal_bL12_C"/>
</dbReference>
<keyword evidence="2" id="KW-0689">Ribosomal protein</keyword>
<accession>A0AAV8UQZ7</accession>
<keyword evidence="3" id="KW-0687">Ribonucleoprotein</keyword>
<evidence type="ECO:0000313" key="7">
    <source>
        <dbReference type="EMBL" id="KAJ8904965.1"/>
    </source>
</evidence>
<evidence type="ECO:0000256" key="4">
    <source>
        <dbReference type="ARBA" id="ARBA00035505"/>
    </source>
</evidence>
<comment type="caution">
    <text evidence="7">The sequence shown here is derived from an EMBL/GenBank/DDBJ whole genome shotgun (WGS) entry which is preliminary data.</text>
</comment>
<dbReference type="Gene3D" id="1.20.5.710">
    <property type="entry name" value="Single helix bin"/>
    <property type="match status" value="1"/>
</dbReference>
<protein>
    <recommendedName>
        <fullName evidence="4">50S ribosomal protein L12, chloroplastic</fullName>
    </recommendedName>
</protein>